<proteinExistence type="predicted"/>
<evidence type="ECO:0000256" key="1">
    <source>
        <dbReference type="ARBA" id="ARBA00003761"/>
    </source>
</evidence>
<organism evidence="4 5">
    <name type="scientific">Acidovorax cavernicola</name>
    <dbReference type="NCBI Taxonomy" id="1675792"/>
    <lineage>
        <taxon>Bacteria</taxon>
        <taxon>Pseudomonadati</taxon>
        <taxon>Pseudomonadota</taxon>
        <taxon>Betaproteobacteria</taxon>
        <taxon>Burkholderiales</taxon>
        <taxon>Comamonadaceae</taxon>
        <taxon>Acidovorax</taxon>
    </lineage>
</organism>
<dbReference type="PROSITE" id="PS50968">
    <property type="entry name" value="BIOTINYL_LIPOYL"/>
    <property type="match status" value="1"/>
</dbReference>
<dbReference type="GO" id="GO:0006633">
    <property type="term" value="P:fatty acid biosynthetic process"/>
    <property type="evidence" value="ECO:0007669"/>
    <property type="project" value="UniProtKB-KW"/>
</dbReference>
<evidence type="ECO:0000313" key="4">
    <source>
        <dbReference type="EMBL" id="RIX75212.1"/>
    </source>
</evidence>
<dbReference type="AlphaFoldDB" id="A0A9X8D0D9"/>
<dbReference type="InterPro" id="IPR000089">
    <property type="entry name" value="Biotin_lipoyl"/>
</dbReference>
<dbReference type="OrthoDB" id="5297413at2"/>
<dbReference type="EMBL" id="QXMN01000044">
    <property type="protein sequence ID" value="RIX75212.1"/>
    <property type="molecule type" value="Genomic_DNA"/>
</dbReference>
<dbReference type="Pfam" id="PF00364">
    <property type="entry name" value="Biotin_lipoyl"/>
    <property type="match status" value="1"/>
</dbReference>
<dbReference type="InterPro" id="IPR011053">
    <property type="entry name" value="Single_hybrid_motif"/>
</dbReference>
<feature type="domain" description="Lipoyl-binding" evidence="3">
    <location>
        <begin position="1"/>
        <end position="80"/>
    </location>
</feature>
<protein>
    <recommendedName>
        <fullName evidence="2">Biotin carboxyl carrier protein of acetyl-CoA carboxylase</fullName>
    </recommendedName>
</protein>
<comment type="function">
    <text evidence="1 2">This protein is a component of the acetyl coenzyme A carboxylase complex; first, biotin carboxylase catalyzes the carboxylation of the carrier protein and then the transcarboxylase transfers the carboxyl group to form malonyl-CoA.</text>
</comment>
<dbReference type="RefSeq" id="WP_119557064.1">
    <property type="nucleotide sequence ID" value="NZ_QXMN01000044.1"/>
</dbReference>
<reference evidence="4 5" key="1">
    <citation type="submission" date="2018-09" db="EMBL/GenBank/DDBJ databases">
        <title>Acidovorax cavernicola nov. sp. isolated from Gruta de las Maravillas (Aracena, Spain).</title>
        <authorList>
            <person name="Jurado V."/>
            <person name="Gutierrez-Patricio S."/>
            <person name="Gonzalez-Pimentel J.L."/>
            <person name="Miller A.Z."/>
            <person name="Laiz L."/>
            <person name="Saiz-Jimenez C."/>
        </authorList>
    </citation>
    <scope>NUCLEOTIDE SEQUENCE [LARGE SCALE GENOMIC DNA]</scope>
    <source>
        <strain evidence="4 5">1011MAR4D40.2</strain>
    </source>
</reference>
<dbReference type="CDD" id="cd06850">
    <property type="entry name" value="biotinyl_domain"/>
    <property type="match status" value="1"/>
</dbReference>
<keyword evidence="2" id="KW-0444">Lipid biosynthesis</keyword>
<accession>A0A9X8D0D9</accession>
<dbReference type="InterPro" id="IPR001249">
    <property type="entry name" value="AcCoA_biotinCC"/>
</dbReference>
<dbReference type="PRINTS" id="PR01071">
    <property type="entry name" value="ACOABIOTINCC"/>
</dbReference>
<dbReference type="GO" id="GO:0009317">
    <property type="term" value="C:acetyl-CoA carboxylase complex"/>
    <property type="evidence" value="ECO:0007669"/>
    <property type="project" value="InterPro"/>
</dbReference>
<sequence length="82" mass="8554">MPATHEVLSPLPGTFYRRSAPDAPPFKAEGDTVAVGDVIGLVEVMKQFSEVTSDVAGRLVSFAVENGEPVDPGQALAVIETA</sequence>
<keyword evidence="2" id="KW-0092">Biotin</keyword>
<keyword evidence="2" id="KW-0443">Lipid metabolism</keyword>
<gene>
    <name evidence="4" type="ORF">D3H34_25690</name>
</gene>
<name>A0A9X8D0D9_9BURK</name>
<dbReference type="Gene3D" id="2.40.50.100">
    <property type="match status" value="1"/>
</dbReference>
<dbReference type="SUPFAM" id="SSF51230">
    <property type="entry name" value="Single hybrid motif"/>
    <property type="match status" value="1"/>
</dbReference>
<evidence type="ECO:0000256" key="2">
    <source>
        <dbReference type="RuleBase" id="RU364072"/>
    </source>
</evidence>
<keyword evidence="2" id="KW-0276">Fatty acid metabolism</keyword>
<keyword evidence="2" id="KW-0275">Fatty acid biosynthesis</keyword>
<dbReference type="GO" id="GO:0003989">
    <property type="term" value="F:acetyl-CoA carboxylase activity"/>
    <property type="evidence" value="ECO:0007669"/>
    <property type="project" value="InterPro"/>
</dbReference>
<dbReference type="Proteomes" id="UP000265619">
    <property type="component" value="Unassembled WGS sequence"/>
</dbReference>
<evidence type="ECO:0000259" key="3">
    <source>
        <dbReference type="PROSITE" id="PS50968"/>
    </source>
</evidence>
<dbReference type="NCBIfam" id="NF005457">
    <property type="entry name" value="PRK07051.1"/>
    <property type="match status" value="1"/>
</dbReference>
<comment type="caution">
    <text evidence="4">The sequence shown here is derived from an EMBL/GenBank/DDBJ whole genome shotgun (WGS) entry which is preliminary data.</text>
</comment>
<keyword evidence="5" id="KW-1185">Reference proteome</keyword>
<evidence type="ECO:0000313" key="5">
    <source>
        <dbReference type="Proteomes" id="UP000265619"/>
    </source>
</evidence>
<comment type="pathway">
    <text evidence="2">Lipid metabolism; fatty acid biosynthesis.</text>
</comment>